<evidence type="ECO:0000313" key="5">
    <source>
        <dbReference type="Proteomes" id="UP000694402"/>
    </source>
</evidence>
<feature type="region of interest" description="Disordered" evidence="1">
    <location>
        <begin position="260"/>
        <end position="296"/>
    </location>
</feature>
<sequence>METLLYLTLLISGFYTPSSCLHHYHLISINMIWTDAQSYCRAHYTDLATVDDMEDQNRLITSVSFDGWFWIGLKKGDSMKWHWSLADRRFYREGETEFRNWDTGTPQNGNCALMSTSGLWNNTSCDDQHHFICYDGKQDTNLTYVLIQENKAWIDAQSYCRQYHTDLVSVRNQTENTEMEQKISLTGLPVWIGLFQDCWRWSDQSDSSFRNGTLGHPDASGQNCVALFFESVNSAEWVKHPCDHRHNFICNIDTDVKTTTAPLPTPTTTLSTPTTTTTTPSTPTTTTTTPSTPTTTTIAPQILHKTTTPTPEKPQLKRQVVRMKMTPKDPNMNLSDPAVQDSILQEIRNKLKEQGLPADTKVTWKKQPDGKVFHKEEEGFLKKEEEEKKMKKSMMTKREL</sequence>
<evidence type="ECO:0000259" key="3">
    <source>
        <dbReference type="PROSITE" id="PS50041"/>
    </source>
</evidence>
<dbReference type="PANTHER" id="PTHR45784">
    <property type="entry name" value="C-TYPE LECTIN DOMAIN FAMILY 20 MEMBER A-RELATED"/>
    <property type="match status" value="1"/>
</dbReference>
<dbReference type="PROSITE" id="PS50041">
    <property type="entry name" value="C_TYPE_LECTIN_2"/>
    <property type="match status" value="2"/>
</dbReference>
<keyword evidence="2" id="KW-0732">Signal</keyword>
<accession>A0AAZ3NVS3</accession>
<dbReference type="InterPro" id="IPR001304">
    <property type="entry name" value="C-type_lectin-like"/>
</dbReference>
<dbReference type="AlphaFoldDB" id="A0AAZ3NVS3"/>
<reference evidence="5" key="1">
    <citation type="journal article" date="2018" name="PLoS ONE">
        <title>Chinook salmon (Oncorhynchus tshawytscha) genome and transcriptome.</title>
        <authorList>
            <person name="Christensen K.A."/>
            <person name="Leong J.S."/>
            <person name="Sakhrani D."/>
            <person name="Biagi C.A."/>
            <person name="Minkley D.R."/>
            <person name="Withler R.E."/>
            <person name="Rondeau E.B."/>
            <person name="Koop B.F."/>
            <person name="Devlin R.H."/>
        </authorList>
    </citation>
    <scope>NUCLEOTIDE SEQUENCE [LARGE SCALE GENOMIC DNA]</scope>
</reference>
<feature type="domain" description="C-type lectin" evidence="3">
    <location>
        <begin position="144"/>
        <end position="251"/>
    </location>
</feature>
<dbReference type="GeneTree" id="ENSGT01100000263473"/>
<dbReference type="PROSITE" id="PS00615">
    <property type="entry name" value="C_TYPE_LECTIN_1"/>
    <property type="match status" value="1"/>
</dbReference>
<feature type="domain" description="C-type lectin" evidence="3">
    <location>
        <begin position="24"/>
        <end position="134"/>
    </location>
</feature>
<dbReference type="Pfam" id="PF00059">
    <property type="entry name" value="Lectin_C"/>
    <property type="match status" value="2"/>
</dbReference>
<feature type="signal peptide" evidence="2">
    <location>
        <begin position="1"/>
        <end position="20"/>
    </location>
</feature>
<dbReference type="Proteomes" id="UP000694402">
    <property type="component" value="Unassembled WGS sequence"/>
</dbReference>
<gene>
    <name evidence="4" type="primary">LDB2</name>
</gene>
<organism evidence="4 5">
    <name type="scientific">Oncorhynchus tshawytscha</name>
    <name type="common">Chinook salmon</name>
    <name type="synonym">Salmo tshawytscha</name>
    <dbReference type="NCBI Taxonomy" id="74940"/>
    <lineage>
        <taxon>Eukaryota</taxon>
        <taxon>Metazoa</taxon>
        <taxon>Chordata</taxon>
        <taxon>Craniata</taxon>
        <taxon>Vertebrata</taxon>
        <taxon>Euteleostomi</taxon>
        <taxon>Actinopterygii</taxon>
        <taxon>Neopterygii</taxon>
        <taxon>Teleostei</taxon>
        <taxon>Protacanthopterygii</taxon>
        <taxon>Salmoniformes</taxon>
        <taxon>Salmonidae</taxon>
        <taxon>Salmoninae</taxon>
        <taxon>Oncorhynchus</taxon>
    </lineage>
</organism>
<keyword evidence="5" id="KW-1185">Reference proteome</keyword>
<dbReference type="PANTHER" id="PTHR45784:SF5">
    <property type="entry name" value="C-TYPE LECTIN DOMAIN FAMILY 20 MEMBER A-RELATED"/>
    <property type="match status" value="1"/>
</dbReference>
<reference evidence="4" key="3">
    <citation type="submission" date="2025-09" db="UniProtKB">
        <authorList>
            <consortium name="Ensembl"/>
        </authorList>
    </citation>
    <scope>IDENTIFICATION</scope>
</reference>
<feature type="chain" id="PRO_5044293346" description="C-type lectin domain-containing protein" evidence="2">
    <location>
        <begin position="21"/>
        <end position="400"/>
    </location>
</feature>
<evidence type="ECO:0000256" key="1">
    <source>
        <dbReference type="SAM" id="MobiDB-lite"/>
    </source>
</evidence>
<proteinExistence type="predicted"/>
<reference evidence="4" key="2">
    <citation type="submission" date="2025-08" db="UniProtKB">
        <authorList>
            <consortium name="Ensembl"/>
        </authorList>
    </citation>
    <scope>IDENTIFICATION</scope>
</reference>
<dbReference type="InterPro" id="IPR018378">
    <property type="entry name" value="C-type_lectin_CS"/>
</dbReference>
<evidence type="ECO:0000313" key="4">
    <source>
        <dbReference type="Ensembl" id="ENSOTSP00005108351.1"/>
    </source>
</evidence>
<dbReference type="Ensembl" id="ENSOTST00005160975.1">
    <property type="protein sequence ID" value="ENSOTSP00005108351.1"/>
    <property type="gene ID" value="ENSOTSG00005078536.1"/>
</dbReference>
<protein>
    <recommendedName>
        <fullName evidence="3">C-type lectin domain-containing protein</fullName>
    </recommendedName>
</protein>
<dbReference type="SMART" id="SM00034">
    <property type="entry name" value="CLECT"/>
    <property type="match status" value="2"/>
</dbReference>
<evidence type="ECO:0000256" key="2">
    <source>
        <dbReference type="SAM" id="SignalP"/>
    </source>
</evidence>
<name>A0AAZ3NVS3_ONCTS</name>